<evidence type="ECO:0000313" key="7">
    <source>
        <dbReference type="Proteomes" id="UP000713880"/>
    </source>
</evidence>
<evidence type="ECO:0000259" key="5">
    <source>
        <dbReference type="PROSITE" id="PS50949"/>
    </source>
</evidence>
<feature type="compositionally biased region" description="Basic and acidic residues" evidence="4">
    <location>
        <begin position="158"/>
        <end position="176"/>
    </location>
</feature>
<gene>
    <name evidence="6" type="ORF">H6A13_01725</name>
</gene>
<dbReference type="GO" id="GO:0003700">
    <property type="term" value="F:DNA-binding transcription factor activity"/>
    <property type="evidence" value="ECO:0007669"/>
    <property type="project" value="InterPro"/>
</dbReference>
<dbReference type="GO" id="GO:0003677">
    <property type="term" value="F:DNA binding"/>
    <property type="evidence" value="ECO:0007669"/>
    <property type="project" value="UniProtKB-KW"/>
</dbReference>
<dbReference type="RefSeq" id="WP_204907884.1">
    <property type="nucleotide sequence ID" value="NZ_JACJLV010000003.1"/>
</dbReference>
<reference evidence="6" key="1">
    <citation type="submission" date="2020-08" db="EMBL/GenBank/DDBJ databases">
        <authorList>
            <person name="Cejkova D."/>
            <person name="Kubasova T."/>
            <person name="Jahodarova E."/>
            <person name="Rychlik I."/>
        </authorList>
    </citation>
    <scope>NUCLEOTIDE SEQUENCE</scope>
    <source>
        <strain evidence="6">An420c</strain>
    </source>
</reference>
<comment type="caution">
    <text evidence="6">The sequence shown here is derived from an EMBL/GenBank/DDBJ whole genome shotgun (WGS) entry which is preliminary data.</text>
</comment>
<dbReference type="PROSITE" id="PS50949">
    <property type="entry name" value="HTH_GNTR"/>
    <property type="match status" value="1"/>
</dbReference>
<keyword evidence="2" id="KW-0238">DNA-binding</keyword>
<feature type="region of interest" description="Disordered" evidence="4">
    <location>
        <begin position="157"/>
        <end position="176"/>
    </location>
</feature>
<dbReference type="Gene3D" id="1.10.10.10">
    <property type="entry name" value="Winged helix-like DNA-binding domain superfamily/Winged helix DNA-binding domain"/>
    <property type="match status" value="1"/>
</dbReference>
<evidence type="ECO:0000256" key="1">
    <source>
        <dbReference type="ARBA" id="ARBA00023015"/>
    </source>
</evidence>
<name>A0A938WZC0_9CLOT</name>
<dbReference type="GO" id="GO:0045892">
    <property type="term" value="P:negative regulation of DNA-templated transcription"/>
    <property type="evidence" value="ECO:0007669"/>
    <property type="project" value="TreeGrafter"/>
</dbReference>
<dbReference type="SMART" id="SM00345">
    <property type="entry name" value="HTH_GNTR"/>
    <property type="match status" value="1"/>
</dbReference>
<dbReference type="InterPro" id="IPR000524">
    <property type="entry name" value="Tscrpt_reg_HTH_GntR"/>
</dbReference>
<evidence type="ECO:0000313" key="6">
    <source>
        <dbReference type="EMBL" id="MBM6825825.1"/>
    </source>
</evidence>
<protein>
    <submittedName>
        <fullName evidence="6">GntR family transcriptional regulator</fullName>
    </submittedName>
</protein>
<sequence>MKKYDKIAEWIRDEVEAGALSLGDKLPPENELMAQFQVSRQTVRTALSLLRKEGIVEGRRGSGSYITANVHRRTGKEIRIAVLLTCVDSYIFPALLRGMEAGLSREGCTLQISVTENAVEKLGRAAAEKIAACVKHGVKMDTQEFDPRLVIRNSVRMKTGEERKEEHAGTIKERSL</sequence>
<proteinExistence type="predicted"/>
<dbReference type="Pfam" id="PF00392">
    <property type="entry name" value="GntR"/>
    <property type="match status" value="1"/>
</dbReference>
<organism evidence="6 7">
    <name type="scientific">Mordavella massiliensis</name>
    <dbReference type="NCBI Taxonomy" id="1871024"/>
    <lineage>
        <taxon>Bacteria</taxon>
        <taxon>Bacillati</taxon>
        <taxon>Bacillota</taxon>
        <taxon>Clostridia</taxon>
        <taxon>Eubacteriales</taxon>
        <taxon>Clostridiaceae</taxon>
        <taxon>Mordavella</taxon>
    </lineage>
</organism>
<feature type="domain" description="HTH gntR-type" evidence="5">
    <location>
        <begin position="1"/>
        <end position="69"/>
    </location>
</feature>
<dbReference type="InterPro" id="IPR036388">
    <property type="entry name" value="WH-like_DNA-bd_sf"/>
</dbReference>
<accession>A0A938WZC0</accession>
<evidence type="ECO:0000256" key="3">
    <source>
        <dbReference type="ARBA" id="ARBA00023163"/>
    </source>
</evidence>
<dbReference type="EMBL" id="JACJLV010000003">
    <property type="protein sequence ID" value="MBM6825825.1"/>
    <property type="molecule type" value="Genomic_DNA"/>
</dbReference>
<dbReference type="InterPro" id="IPR036390">
    <property type="entry name" value="WH_DNA-bd_sf"/>
</dbReference>
<dbReference type="PANTHER" id="PTHR44846">
    <property type="entry name" value="MANNOSYL-D-GLYCERATE TRANSPORT/METABOLISM SYSTEM REPRESSOR MNGR-RELATED"/>
    <property type="match status" value="1"/>
</dbReference>
<keyword evidence="1" id="KW-0805">Transcription regulation</keyword>
<keyword evidence="7" id="KW-1185">Reference proteome</keyword>
<dbReference type="Proteomes" id="UP000713880">
    <property type="component" value="Unassembled WGS sequence"/>
</dbReference>
<reference evidence="6" key="2">
    <citation type="journal article" date="2021" name="Sci. Rep.">
        <title>The distribution of antibiotic resistance genes in chicken gut microbiota commensals.</title>
        <authorList>
            <person name="Juricova H."/>
            <person name="Matiasovicova J."/>
            <person name="Kubasova T."/>
            <person name="Cejkova D."/>
            <person name="Rychlik I."/>
        </authorList>
    </citation>
    <scope>NUCLEOTIDE SEQUENCE</scope>
    <source>
        <strain evidence="6">An420c</strain>
    </source>
</reference>
<evidence type="ECO:0000256" key="4">
    <source>
        <dbReference type="SAM" id="MobiDB-lite"/>
    </source>
</evidence>
<dbReference type="PANTHER" id="PTHR44846:SF17">
    <property type="entry name" value="GNTR-FAMILY TRANSCRIPTIONAL REGULATOR"/>
    <property type="match status" value="1"/>
</dbReference>
<evidence type="ECO:0000256" key="2">
    <source>
        <dbReference type="ARBA" id="ARBA00023125"/>
    </source>
</evidence>
<dbReference type="AlphaFoldDB" id="A0A938WZC0"/>
<dbReference type="PRINTS" id="PR00035">
    <property type="entry name" value="HTHGNTR"/>
</dbReference>
<dbReference type="CDD" id="cd07377">
    <property type="entry name" value="WHTH_GntR"/>
    <property type="match status" value="1"/>
</dbReference>
<keyword evidence="3" id="KW-0804">Transcription</keyword>
<dbReference type="SUPFAM" id="SSF46785">
    <property type="entry name" value="Winged helix' DNA-binding domain"/>
    <property type="match status" value="1"/>
</dbReference>
<dbReference type="InterPro" id="IPR050679">
    <property type="entry name" value="Bact_HTH_transcr_reg"/>
</dbReference>